<feature type="transmembrane region" description="Helical" evidence="1">
    <location>
        <begin position="84"/>
        <end position="100"/>
    </location>
</feature>
<feature type="transmembrane region" description="Helical" evidence="1">
    <location>
        <begin position="308"/>
        <end position="329"/>
    </location>
</feature>
<feature type="transmembrane region" description="Helical" evidence="1">
    <location>
        <begin position="112"/>
        <end position="134"/>
    </location>
</feature>
<feature type="transmembrane region" description="Helical" evidence="1">
    <location>
        <begin position="225"/>
        <end position="246"/>
    </location>
</feature>
<dbReference type="KEGG" id="tva:4762072"/>
<protein>
    <submittedName>
        <fullName evidence="2">Uncharacterized protein</fullName>
    </submittedName>
</protein>
<keyword evidence="1" id="KW-1133">Transmembrane helix</keyword>
<keyword evidence="3" id="KW-1185">Reference proteome</keyword>
<organism evidence="2 3">
    <name type="scientific">Trichomonas vaginalis (strain ATCC PRA-98 / G3)</name>
    <dbReference type="NCBI Taxonomy" id="412133"/>
    <lineage>
        <taxon>Eukaryota</taxon>
        <taxon>Metamonada</taxon>
        <taxon>Parabasalia</taxon>
        <taxon>Trichomonadida</taxon>
        <taxon>Trichomonadidae</taxon>
        <taxon>Trichomonas</taxon>
    </lineage>
</organism>
<feature type="transmembrane region" description="Helical" evidence="1">
    <location>
        <begin position="184"/>
        <end position="213"/>
    </location>
</feature>
<dbReference type="EMBL" id="DS113482">
    <property type="protein sequence ID" value="EAY04221.1"/>
    <property type="molecule type" value="Genomic_DNA"/>
</dbReference>
<accession>A2ET32</accession>
<name>A2ET32_TRIV3</name>
<sequence>MESTGTSSSAKIDISQSMSSRLEGLIEVPITKQASDALIAMFNYFDNYAPKTPSFYEIVTYLRFFQLLGAAMMAPNRRIFQEGTLTYSAMSILSIEYHVIPVQVRFGNEDTIALIINCILIAFGAYLIVTAMIYHKTTNLPKLSMYILNFFMIFGPLYFIPVSAQFTGQLISAYFTNELKVTAIGIVAIISTIAALALYFWSLVASFALTLVFRPSSFFAADGMAQIKLMGCTTGVTFFTALTTYTSKNATAVLSVLTIFIYAYACSTCFNCSTSVKFTYLCMVMGGSILSMIVILANLYPILSGKPWGQFTSFFTYLAALLSSSLHTFS</sequence>
<keyword evidence="1" id="KW-0472">Membrane</keyword>
<reference evidence="2" key="2">
    <citation type="journal article" date="2007" name="Science">
        <title>Draft genome sequence of the sexually transmitted pathogen Trichomonas vaginalis.</title>
        <authorList>
            <person name="Carlton J.M."/>
            <person name="Hirt R.P."/>
            <person name="Silva J.C."/>
            <person name="Delcher A.L."/>
            <person name="Schatz M."/>
            <person name="Zhao Q."/>
            <person name="Wortman J.R."/>
            <person name="Bidwell S.L."/>
            <person name="Alsmark U.C.M."/>
            <person name="Besteiro S."/>
            <person name="Sicheritz-Ponten T."/>
            <person name="Noel C.J."/>
            <person name="Dacks J.B."/>
            <person name="Foster P.G."/>
            <person name="Simillion C."/>
            <person name="Van de Peer Y."/>
            <person name="Miranda-Saavedra D."/>
            <person name="Barton G.J."/>
            <person name="Westrop G.D."/>
            <person name="Mueller S."/>
            <person name="Dessi D."/>
            <person name="Fiori P.L."/>
            <person name="Ren Q."/>
            <person name="Paulsen I."/>
            <person name="Zhang H."/>
            <person name="Bastida-Corcuera F.D."/>
            <person name="Simoes-Barbosa A."/>
            <person name="Brown M.T."/>
            <person name="Hayes R.D."/>
            <person name="Mukherjee M."/>
            <person name="Okumura C.Y."/>
            <person name="Schneider R."/>
            <person name="Smith A.J."/>
            <person name="Vanacova S."/>
            <person name="Villalvazo M."/>
            <person name="Haas B.J."/>
            <person name="Pertea M."/>
            <person name="Feldblyum T.V."/>
            <person name="Utterback T.R."/>
            <person name="Shu C.L."/>
            <person name="Osoegawa K."/>
            <person name="de Jong P.J."/>
            <person name="Hrdy I."/>
            <person name="Horvathova L."/>
            <person name="Zubacova Z."/>
            <person name="Dolezal P."/>
            <person name="Malik S.B."/>
            <person name="Logsdon J.M. Jr."/>
            <person name="Henze K."/>
            <person name="Gupta A."/>
            <person name="Wang C.C."/>
            <person name="Dunne R.L."/>
            <person name="Upcroft J.A."/>
            <person name="Upcroft P."/>
            <person name="White O."/>
            <person name="Salzberg S.L."/>
            <person name="Tang P."/>
            <person name="Chiu C.-H."/>
            <person name="Lee Y.-S."/>
            <person name="Embley T.M."/>
            <person name="Coombs G.H."/>
            <person name="Mottram J.C."/>
            <person name="Tachezy J."/>
            <person name="Fraser-Liggett C.M."/>
            <person name="Johnson P.J."/>
        </authorList>
    </citation>
    <scope>NUCLEOTIDE SEQUENCE [LARGE SCALE GENOMIC DNA]</scope>
    <source>
        <strain evidence="2">G3</strain>
    </source>
</reference>
<dbReference type="VEuPathDB" id="TrichDB:TVAG_298410"/>
<evidence type="ECO:0000256" key="1">
    <source>
        <dbReference type="SAM" id="Phobius"/>
    </source>
</evidence>
<evidence type="ECO:0000313" key="3">
    <source>
        <dbReference type="Proteomes" id="UP000001542"/>
    </source>
</evidence>
<feature type="transmembrane region" description="Helical" evidence="1">
    <location>
        <begin position="252"/>
        <end position="271"/>
    </location>
</feature>
<dbReference type="VEuPathDB" id="TrichDB:TVAGG3_1034170"/>
<proteinExistence type="predicted"/>
<dbReference type="AlphaFoldDB" id="A2ET32"/>
<dbReference type="InParanoid" id="A2ET32"/>
<keyword evidence="1" id="KW-0812">Transmembrane</keyword>
<feature type="transmembrane region" description="Helical" evidence="1">
    <location>
        <begin position="278"/>
        <end position="302"/>
    </location>
</feature>
<dbReference type="Proteomes" id="UP000001542">
    <property type="component" value="Unassembled WGS sequence"/>
</dbReference>
<reference evidence="2" key="1">
    <citation type="submission" date="2006-10" db="EMBL/GenBank/DDBJ databases">
        <authorList>
            <person name="Amadeo P."/>
            <person name="Zhao Q."/>
            <person name="Wortman J."/>
            <person name="Fraser-Liggett C."/>
            <person name="Carlton J."/>
        </authorList>
    </citation>
    <scope>NUCLEOTIDE SEQUENCE</scope>
    <source>
        <strain evidence="2">G3</strain>
    </source>
</reference>
<gene>
    <name evidence="2" type="ORF">TVAG_298410</name>
</gene>
<dbReference type="RefSeq" id="XP_001316444.1">
    <property type="nucleotide sequence ID" value="XM_001316409.1"/>
</dbReference>
<evidence type="ECO:0000313" key="2">
    <source>
        <dbReference type="EMBL" id="EAY04221.1"/>
    </source>
</evidence>
<feature type="transmembrane region" description="Helical" evidence="1">
    <location>
        <begin position="146"/>
        <end position="164"/>
    </location>
</feature>